<dbReference type="GO" id="GO:0005524">
    <property type="term" value="F:ATP binding"/>
    <property type="evidence" value="ECO:0007669"/>
    <property type="project" value="UniProtKB-KW"/>
</dbReference>
<keyword evidence="2" id="KW-0808">Transferase</keyword>
<dbReference type="GO" id="GO:0016779">
    <property type="term" value="F:nucleotidyltransferase activity"/>
    <property type="evidence" value="ECO:0007669"/>
    <property type="project" value="UniProtKB-KW"/>
</dbReference>
<dbReference type="EMBL" id="DSDO01000287">
    <property type="protein sequence ID" value="HDR46871.1"/>
    <property type="molecule type" value="Genomic_DNA"/>
</dbReference>
<dbReference type="GO" id="GO:0016773">
    <property type="term" value="F:phosphotransferase activity, alcohol group as acceptor"/>
    <property type="evidence" value="ECO:0007669"/>
    <property type="project" value="InterPro"/>
</dbReference>
<evidence type="ECO:0000256" key="2">
    <source>
        <dbReference type="ARBA" id="ARBA00022679"/>
    </source>
</evidence>
<evidence type="ECO:0000256" key="1">
    <source>
        <dbReference type="ARBA" id="ARBA00012519"/>
    </source>
</evidence>
<keyword evidence="4" id="KW-0547">Nucleotide-binding</keyword>
<comment type="catalytic activity">
    <reaction evidence="7">
        <text>D-glycero-beta-D-manno-heptose 1-phosphate + ATP + H(+) = ADP-D-glycero-beta-D-manno-heptose + diphosphate</text>
        <dbReference type="Rhea" id="RHEA:27465"/>
        <dbReference type="ChEBI" id="CHEBI:15378"/>
        <dbReference type="ChEBI" id="CHEBI:30616"/>
        <dbReference type="ChEBI" id="CHEBI:33019"/>
        <dbReference type="ChEBI" id="CHEBI:59967"/>
        <dbReference type="ChEBI" id="CHEBI:61593"/>
        <dbReference type="EC" id="2.7.7.70"/>
    </reaction>
</comment>
<evidence type="ECO:0000313" key="9">
    <source>
        <dbReference type="EMBL" id="HDR46871.1"/>
    </source>
</evidence>
<dbReference type="Gene3D" id="3.40.50.620">
    <property type="entry name" value="HUPs"/>
    <property type="match status" value="1"/>
</dbReference>
<dbReference type="SUPFAM" id="SSF52374">
    <property type="entry name" value="Nucleotidylyl transferase"/>
    <property type="match status" value="1"/>
</dbReference>
<evidence type="ECO:0000256" key="7">
    <source>
        <dbReference type="ARBA" id="ARBA00047428"/>
    </source>
</evidence>
<gene>
    <name evidence="9" type="primary">rfaE2</name>
    <name evidence="9" type="ORF">ENN94_04125</name>
</gene>
<dbReference type="InterPro" id="IPR004821">
    <property type="entry name" value="Cyt_trans-like"/>
</dbReference>
<reference evidence="9" key="1">
    <citation type="journal article" date="2020" name="mSystems">
        <title>Genome- and Community-Level Interaction Insights into Carbon Utilization and Element Cycling Functions of Hydrothermarchaeota in Hydrothermal Sediment.</title>
        <authorList>
            <person name="Zhou Z."/>
            <person name="Liu Y."/>
            <person name="Xu W."/>
            <person name="Pan J."/>
            <person name="Luo Z.H."/>
            <person name="Li M."/>
        </authorList>
    </citation>
    <scope>NUCLEOTIDE SEQUENCE [LARGE SCALE GENOMIC DNA]</scope>
    <source>
        <strain evidence="9">SpSt-1220</strain>
    </source>
</reference>
<dbReference type="Proteomes" id="UP000886162">
    <property type="component" value="Unassembled WGS sequence"/>
</dbReference>
<evidence type="ECO:0000256" key="4">
    <source>
        <dbReference type="ARBA" id="ARBA00022741"/>
    </source>
</evidence>
<keyword evidence="5" id="KW-0067">ATP-binding</keyword>
<dbReference type="Pfam" id="PF01467">
    <property type="entry name" value="CTP_transf_like"/>
    <property type="match status" value="1"/>
</dbReference>
<dbReference type="InterPro" id="IPR050385">
    <property type="entry name" value="Archaeal_FAD_synthase"/>
</dbReference>
<protein>
    <recommendedName>
        <fullName evidence="1">D-glycero-beta-D-manno-heptose 1-phosphate adenylyltransferase</fullName>
        <ecNumber evidence="1">2.7.7.70</ecNumber>
    </recommendedName>
</protein>
<organism evidence="9">
    <name type="scientific">Geoalkalibacter subterraneus</name>
    <dbReference type="NCBI Taxonomy" id="483547"/>
    <lineage>
        <taxon>Bacteria</taxon>
        <taxon>Pseudomonadati</taxon>
        <taxon>Thermodesulfobacteriota</taxon>
        <taxon>Desulfuromonadia</taxon>
        <taxon>Desulfuromonadales</taxon>
        <taxon>Geoalkalibacteraceae</taxon>
        <taxon>Geoalkalibacter</taxon>
    </lineage>
</organism>
<accession>A0A831LEL7</accession>
<proteinExistence type="predicted"/>
<comment type="caution">
    <text evidence="9">The sequence shown here is derived from an EMBL/GenBank/DDBJ whole genome shotgun (WGS) entry which is preliminary data.</text>
</comment>
<dbReference type="GO" id="GO:0005975">
    <property type="term" value="P:carbohydrate metabolic process"/>
    <property type="evidence" value="ECO:0007669"/>
    <property type="project" value="InterPro"/>
</dbReference>
<evidence type="ECO:0000256" key="5">
    <source>
        <dbReference type="ARBA" id="ARBA00022840"/>
    </source>
</evidence>
<dbReference type="AlphaFoldDB" id="A0A831LEL7"/>
<dbReference type="InterPro" id="IPR014729">
    <property type="entry name" value="Rossmann-like_a/b/a_fold"/>
</dbReference>
<sequence length="162" mass="18291">MKAASRIIARSKLPLLIRRLRRERRRIVFTNGVFDILHRGHVDYLTSARSFGDILIVGLNSDASVRRIKGPDRPIQNQRDRAIILASLRPVDYVVIFGEETPEKVITTIRPDVLVKGADWAIGDIVGATFVQSYGGKVRRVRMRKGRSSTSLIQSLRSRSVD</sequence>
<evidence type="ECO:0000259" key="8">
    <source>
        <dbReference type="Pfam" id="PF01467"/>
    </source>
</evidence>
<keyword evidence="6" id="KW-0119">Carbohydrate metabolism</keyword>
<dbReference type="EC" id="2.7.7.70" evidence="1"/>
<dbReference type="NCBIfam" id="TIGR00125">
    <property type="entry name" value="cyt_tran_rel"/>
    <property type="match status" value="1"/>
</dbReference>
<dbReference type="InterPro" id="IPR011914">
    <property type="entry name" value="RfaE_dom_II"/>
</dbReference>
<dbReference type="NCBIfam" id="TIGR02199">
    <property type="entry name" value="rfaE_dom_II"/>
    <property type="match status" value="1"/>
</dbReference>
<dbReference type="PANTHER" id="PTHR43793">
    <property type="entry name" value="FAD SYNTHASE"/>
    <property type="match status" value="1"/>
</dbReference>
<evidence type="ECO:0000256" key="3">
    <source>
        <dbReference type="ARBA" id="ARBA00022695"/>
    </source>
</evidence>
<evidence type="ECO:0000256" key="6">
    <source>
        <dbReference type="ARBA" id="ARBA00023277"/>
    </source>
</evidence>
<dbReference type="PANTHER" id="PTHR43793:SF2">
    <property type="entry name" value="BIFUNCTIONAL PROTEIN HLDE"/>
    <property type="match status" value="1"/>
</dbReference>
<feature type="domain" description="Cytidyltransferase-like" evidence="8">
    <location>
        <begin position="29"/>
        <end position="123"/>
    </location>
</feature>
<name>A0A831LEL7_9BACT</name>
<keyword evidence="3 9" id="KW-0548">Nucleotidyltransferase</keyword>